<proteinExistence type="predicted"/>
<name>A0A835RSA2_VANPL</name>
<keyword evidence="2" id="KW-0723">Serine/threonine-protein kinase</keyword>
<evidence type="ECO:0000256" key="5">
    <source>
        <dbReference type="ARBA" id="ARBA00022777"/>
    </source>
</evidence>
<dbReference type="SUPFAM" id="SSF56112">
    <property type="entry name" value="Protein kinase-like (PK-like)"/>
    <property type="match status" value="1"/>
</dbReference>
<evidence type="ECO:0000256" key="6">
    <source>
        <dbReference type="ARBA" id="ARBA00022840"/>
    </source>
</evidence>
<keyword evidence="3" id="KW-0808">Transferase</keyword>
<evidence type="ECO:0000256" key="3">
    <source>
        <dbReference type="ARBA" id="ARBA00022679"/>
    </source>
</evidence>
<keyword evidence="6" id="KW-0067">ATP-binding</keyword>
<dbReference type="PANTHER" id="PTHR24361:SF433">
    <property type="entry name" value="PROTEIN KINASE DOMAIN-CONTAINING PROTEIN"/>
    <property type="match status" value="1"/>
</dbReference>
<feature type="region of interest" description="Disordered" evidence="9">
    <location>
        <begin position="74"/>
        <end position="112"/>
    </location>
</feature>
<evidence type="ECO:0000313" key="11">
    <source>
        <dbReference type="Proteomes" id="UP000636800"/>
    </source>
</evidence>
<dbReference type="InterPro" id="IPR011009">
    <property type="entry name" value="Kinase-like_dom_sf"/>
</dbReference>
<dbReference type="GO" id="GO:0005524">
    <property type="term" value="F:ATP binding"/>
    <property type="evidence" value="ECO:0007669"/>
    <property type="project" value="UniProtKB-KW"/>
</dbReference>
<dbReference type="Proteomes" id="UP000636800">
    <property type="component" value="Chromosome 1"/>
</dbReference>
<evidence type="ECO:0000256" key="8">
    <source>
        <dbReference type="ARBA" id="ARBA00048679"/>
    </source>
</evidence>
<evidence type="ECO:0000256" key="7">
    <source>
        <dbReference type="ARBA" id="ARBA00047899"/>
    </source>
</evidence>
<dbReference type="InterPro" id="IPR053235">
    <property type="entry name" value="Ser_Thr_kinase"/>
</dbReference>
<reference evidence="10 11" key="1">
    <citation type="journal article" date="2020" name="Nat. Food">
        <title>A phased Vanilla planifolia genome enables genetic improvement of flavour and production.</title>
        <authorList>
            <person name="Hasing T."/>
            <person name="Tang H."/>
            <person name="Brym M."/>
            <person name="Khazi F."/>
            <person name="Huang T."/>
            <person name="Chambers A.H."/>
        </authorList>
    </citation>
    <scope>NUCLEOTIDE SEQUENCE [LARGE SCALE GENOMIC DNA]</scope>
    <source>
        <tissue evidence="10">Leaf</tissue>
    </source>
</reference>
<comment type="caution">
    <text evidence="10">The sequence shown here is derived from an EMBL/GenBank/DDBJ whole genome shotgun (WGS) entry which is preliminary data.</text>
</comment>
<feature type="compositionally biased region" description="Polar residues" evidence="9">
    <location>
        <begin position="101"/>
        <end position="112"/>
    </location>
</feature>
<evidence type="ECO:0000256" key="9">
    <source>
        <dbReference type="SAM" id="MobiDB-lite"/>
    </source>
</evidence>
<organism evidence="10 11">
    <name type="scientific">Vanilla planifolia</name>
    <name type="common">Vanilla</name>
    <dbReference type="NCBI Taxonomy" id="51239"/>
    <lineage>
        <taxon>Eukaryota</taxon>
        <taxon>Viridiplantae</taxon>
        <taxon>Streptophyta</taxon>
        <taxon>Embryophyta</taxon>
        <taxon>Tracheophyta</taxon>
        <taxon>Spermatophyta</taxon>
        <taxon>Magnoliopsida</taxon>
        <taxon>Liliopsida</taxon>
        <taxon>Asparagales</taxon>
        <taxon>Orchidaceae</taxon>
        <taxon>Vanilloideae</taxon>
        <taxon>Vanilleae</taxon>
        <taxon>Vanilla</taxon>
    </lineage>
</organism>
<keyword evidence="5" id="KW-0418">Kinase</keyword>
<keyword evidence="11" id="KW-1185">Reference proteome</keyword>
<comment type="catalytic activity">
    <reaction evidence="8">
        <text>L-seryl-[protein] + ATP = O-phospho-L-seryl-[protein] + ADP + H(+)</text>
        <dbReference type="Rhea" id="RHEA:17989"/>
        <dbReference type="Rhea" id="RHEA-COMP:9863"/>
        <dbReference type="Rhea" id="RHEA-COMP:11604"/>
        <dbReference type="ChEBI" id="CHEBI:15378"/>
        <dbReference type="ChEBI" id="CHEBI:29999"/>
        <dbReference type="ChEBI" id="CHEBI:30616"/>
        <dbReference type="ChEBI" id="CHEBI:83421"/>
        <dbReference type="ChEBI" id="CHEBI:456216"/>
        <dbReference type="EC" id="2.7.11.1"/>
    </reaction>
</comment>
<dbReference type="Gene3D" id="1.10.510.10">
    <property type="entry name" value="Transferase(Phosphotransferase) domain 1"/>
    <property type="match status" value="1"/>
</dbReference>
<gene>
    <name evidence="10" type="ORF">HPP92_002067</name>
</gene>
<dbReference type="AlphaFoldDB" id="A0A835RSA2"/>
<comment type="catalytic activity">
    <reaction evidence="7">
        <text>L-threonyl-[protein] + ATP = O-phospho-L-threonyl-[protein] + ADP + H(+)</text>
        <dbReference type="Rhea" id="RHEA:46608"/>
        <dbReference type="Rhea" id="RHEA-COMP:11060"/>
        <dbReference type="Rhea" id="RHEA-COMP:11605"/>
        <dbReference type="ChEBI" id="CHEBI:15378"/>
        <dbReference type="ChEBI" id="CHEBI:30013"/>
        <dbReference type="ChEBI" id="CHEBI:30616"/>
        <dbReference type="ChEBI" id="CHEBI:61977"/>
        <dbReference type="ChEBI" id="CHEBI:456216"/>
        <dbReference type="EC" id="2.7.11.1"/>
    </reaction>
</comment>
<dbReference type="OrthoDB" id="185373at2759"/>
<evidence type="ECO:0000256" key="2">
    <source>
        <dbReference type="ARBA" id="ARBA00022527"/>
    </source>
</evidence>
<dbReference type="EMBL" id="JADCNL010000001">
    <property type="protein sequence ID" value="KAG0497376.1"/>
    <property type="molecule type" value="Genomic_DNA"/>
</dbReference>
<feature type="compositionally biased region" description="Basic and acidic residues" evidence="9">
    <location>
        <begin position="86"/>
        <end position="96"/>
    </location>
</feature>
<keyword evidence="4" id="KW-0547">Nucleotide-binding</keyword>
<dbReference type="EC" id="2.7.11.1" evidence="1"/>
<evidence type="ECO:0000313" key="10">
    <source>
        <dbReference type="EMBL" id="KAG0497376.1"/>
    </source>
</evidence>
<dbReference type="PANTHER" id="PTHR24361">
    <property type="entry name" value="MITOGEN-ACTIVATED KINASE KINASE KINASE"/>
    <property type="match status" value="1"/>
</dbReference>
<dbReference type="GO" id="GO:0004674">
    <property type="term" value="F:protein serine/threonine kinase activity"/>
    <property type="evidence" value="ECO:0007669"/>
    <property type="project" value="UniProtKB-KW"/>
</dbReference>
<accession>A0A835RSA2</accession>
<feature type="region of interest" description="Disordered" evidence="9">
    <location>
        <begin position="152"/>
        <end position="208"/>
    </location>
</feature>
<dbReference type="GO" id="GO:0005737">
    <property type="term" value="C:cytoplasm"/>
    <property type="evidence" value="ECO:0007669"/>
    <property type="project" value="TreeGrafter"/>
</dbReference>
<evidence type="ECO:0000256" key="4">
    <source>
        <dbReference type="ARBA" id="ARBA00022741"/>
    </source>
</evidence>
<sequence>MALEDAHPPIPEGLSVDITDFLRQCFKKDAMQRPDARTLLQHPWIQNSRRVLPSSLRQIGGSIRNIDEDVAVADNNSAENGLGGDRPLEEKSRRDSLATALESTSSDENLSAKNNIAHDASLESVDTLKDDLLSAKDPTLVFHQNPATALSSNDASAHLKSGNGPFQDVRNGMGDATAVKGDGDLDAEHDEESSSHDESSLFSFGAGMPKVAKQSVGSEFTS</sequence>
<evidence type="ECO:0000256" key="1">
    <source>
        <dbReference type="ARBA" id="ARBA00012513"/>
    </source>
</evidence>
<protein>
    <recommendedName>
        <fullName evidence="1">non-specific serine/threonine protein kinase</fullName>
        <ecNumber evidence="1">2.7.11.1</ecNumber>
    </recommendedName>
</protein>